<comment type="cofactor">
    <cofactor evidence="1">
        <name>FAD</name>
        <dbReference type="ChEBI" id="CHEBI:57692"/>
    </cofactor>
</comment>
<dbReference type="Gene3D" id="3.30.390.30">
    <property type="match status" value="1"/>
</dbReference>
<dbReference type="PANTHER" id="PTHR43557">
    <property type="entry name" value="APOPTOSIS-INDUCING FACTOR 1"/>
    <property type="match status" value="1"/>
</dbReference>
<dbReference type="PRINTS" id="PR00411">
    <property type="entry name" value="PNDRDTASEI"/>
</dbReference>
<feature type="domain" description="Reductase C-terminal" evidence="6">
    <location>
        <begin position="320"/>
        <end position="387"/>
    </location>
</feature>
<organism evidence="7 8">
    <name type="scientific">Amycolatopsis rhabdoformis</name>
    <dbReference type="NCBI Taxonomy" id="1448059"/>
    <lineage>
        <taxon>Bacteria</taxon>
        <taxon>Bacillati</taxon>
        <taxon>Actinomycetota</taxon>
        <taxon>Actinomycetes</taxon>
        <taxon>Pseudonocardiales</taxon>
        <taxon>Pseudonocardiaceae</taxon>
        <taxon>Amycolatopsis</taxon>
    </lineage>
</organism>
<keyword evidence="2" id="KW-0285">Flavoprotein</keyword>
<name>A0ABZ1HV29_9PSEU</name>
<gene>
    <name evidence="7" type="ORF">VSH64_25275</name>
</gene>
<dbReference type="InterPro" id="IPR028202">
    <property type="entry name" value="Reductase_C"/>
</dbReference>
<evidence type="ECO:0000259" key="5">
    <source>
        <dbReference type="Pfam" id="PF07992"/>
    </source>
</evidence>
<evidence type="ECO:0000256" key="3">
    <source>
        <dbReference type="ARBA" id="ARBA00022827"/>
    </source>
</evidence>
<reference evidence="7 8" key="1">
    <citation type="journal article" date="2015" name="Int. J. Syst. Evol. Microbiol.">
        <title>Amycolatopsis rhabdoformis sp. nov., an actinomycete isolated from a tropical forest soil.</title>
        <authorList>
            <person name="Souza W.R."/>
            <person name="Silva R.E."/>
            <person name="Goodfellow M."/>
            <person name="Busarakam K."/>
            <person name="Figueiro F.S."/>
            <person name="Ferreira D."/>
            <person name="Rodrigues-Filho E."/>
            <person name="Moraes L.A.B."/>
            <person name="Zucchi T.D."/>
        </authorList>
    </citation>
    <scope>NUCLEOTIDE SEQUENCE [LARGE SCALE GENOMIC DNA]</scope>
    <source>
        <strain evidence="7 8">NCIMB 14900</strain>
    </source>
</reference>
<evidence type="ECO:0000259" key="6">
    <source>
        <dbReference type="Pfam" id="PF14759"/>
    </source>
</evidence>
<dbReference type="RefSeq" id="WP_326565157.1">
    <property type="nucleotide sequence ID" value="NZ_CP142149.1"/>
</dbReference>
<dbReference type="PANTHER" id="PTHR43557:SF2">
    <property type="entry name" value="RIESKE DOMAIN-CONTAINING PROTEIN-RELATED"/>
    <property type="match status" value="1"/>
</dbReference>
<accession>A0ABZ1HV29</accession>
<dbReference type="InterPro" id="IPR023753">
    <property type="entry name" value="FAD/NAD-binding_dom"/>
</dbReference>
<proteinExistence type="predicted"/>
<dbReference type="PRINTS" id="PR00368">
    <property type="entry name" value="FADPNR"/>
</dbReference>
<dbReference type="SUPFAM" id="SSF55424">
    <property type="entry name" value="FAD/NAD-linked reductases, dimerisation (C-terminal) domain"/>
    <property type="match status" value="1"/>
</dbReference>
<evidence type="ECO:0000256" key="4">
    <source>
        <dbReference type="ARBA" id="ARBA00023002"/>
    </source>
</evidence>
<keyword evidence="3" id="KW-0274">FAD</keyword>
<evidence type="ECO:0000313" key="7">
    <source>
        <dbReference type="EMBL" id="WSE26189.1"/>
    </source>
</evidence>
<protein>
    <submittedName>
        <fullName evidence="7">FAD-dependent oxidoreductase</fullName>
    </submittedName>
</protein>
<dbReference type="Pfam" id="PF07992">
    <property type="entry name" value="Pyr_redox_2"/>
    <property type="match status" value="1"/>
</dbReference>
<dbReference type="Gene3D" id="3.50.50.60">
    <property type="entry name" value="FAD/NAD(P)-binding domain"/>
    <property type="match status" value="2"/>
</dbReference>
<keyword evidence="4" id="KW-0560">Oxidoreductase</keyword>
<dbReference type="InterPro" id="IPR016156">
    <property type="entry name" value="FAD/NAD-linked_Rdtase_dimer_sf"/>
</dbReference>
<dbReference type="Pfam" id="PF14759">
    <property type="entry name" value="Reductase_C"/>
    <property type="match status" value="1"/>
</dbReference>
<evidence type="ECO:0000256" key="1">
    <source>
        <dbReference type="ARBA" id="ARBA00001974"/>
    </source>
</evidence>
<feature type="domain" description="FAD/NAD(P)-binding" evidence="5">
    <location>
        <begin position="6"/>
        <end position="299"/>
    </location>
</feature>
<dbReference type="InterPro" id="IPR050446">
    <property type="entry name" value="FAD-oxidoreductase/Apoptosis"/>
</dbReference>
<evidence type="ECO:0000256" key="2">
    <source>
        <dbReference type="ARBA" id="ARBA00022630"/>
    </source>
</evidence>
<keyword evidence="8" id="KW-1185">Reference proteome</keyword>
<dbReference type="EMBL" id="CP142149">
    <property type="protein sequence ID" value="WSE26189.1"/>
    <property type="molecule type" value="Genomic_DNA"/>
</dbReference>
<dbReference type="InterPro" id="IPR036188">
    <property type="entry name" value="FAD/NAD-bd_sf"/>
</dbReference>
<sequence length="400" mass="41260">MNAGTVVVGASVAGVRVAQALRTSGHDGRIVLVGQEDELPYDKPPLSKSVLAGTAGLDDVRLLTAQDAVDQGIELELGRAATRLDLGASTVHLADGTELGYTDLVIATGATARPAGWEHLPGVHALRTAADASALRADLDRGGPLVVIGGGFIGAEVAATARGLGVAEVTVLDATPSLLARSVPGVVGDRVADLHRRHGVQVRLGVKVESVSQTADGLRIRLADGSSVDAATVVVGIGAVPADAWVAGSGLKVDDGVVCDPFGRAAPHVFAVGDVARWQTSRHGRAVRVEHWTNAVEQAAAVAHTLAHPEDPRAHAPVEYVWTDQYDWQLQIVGTPVAGTESRFVHRTENSFAAVFGTAGRFAGAVVVNWPRALVGCRRALSAGTSSAEVCAHLTSEAAL</sequence>
<dbReference type="Proteomes" id="UP001330812">
    <property type="component" value="Chromosome"/>
</dbReference>
<evidence type="ECO:0000313" key="8">
    <source>
        <dbReference type="Proteomes" id="UP001330812"/>
    </source>
</evidence>
<dbReference type="SUPFAM" id="SSF51905">
    <property type="entry name" value="FAD/NAD(P)-binding domain"/>
    <property type="match status" value="2"/>
</dbReference>